<dbReference type="OrthoDB" id="6159439at2759"/>
<dbReference type="SMART" id="SM00389">
    <property type="entry name" value="HOX"/>
    <property type="match status" value="1"/>
</dbReference>
<dbReference type="InterPro" id="IPR009057">
    <property type="entry name" value="Homeodomain-like_sf"/>
</dbReference>
<dbReference type="CDD" id="cd00086">
    <property type="entry name" value="homeodomain"/>
    <property type="match status" value="1"/>
</dbReference>
<evidence type="ECO:0000256" key="5">
    <source>
        <dbReference type="PROSITE-ProRule" id="PRU00108"/>
    </source>
</evidence>
<feature type="region of interest" description="Disordered" evidence="7">
    <location>
        <begin position="312"/>
        <end position="340"/>
    </location>
</feature>
<feature type="DNA-binding region" description="Homeobox" evidence="5">
    <location>
        <begin position="60"/>
        <end position="119"/>
    </location>
</feature>
<feature type="region of interest" description="Disordered" evidence="7">
    <location>
        <begin position="1"/>
        <end position="87"/>
    </location>
</feature>
<feature type="region of interest" description="Disordered" evidence="7">
    <location>
        <begin position="419"/>
        <end position="575"/>
    </location>
</feature>
<dbReference type="GO" id="GO:0000981">
    <property type="term" value="F:DNA-binding transcription factor activity, RNA polymerase II-specific"/>
    <property type="evidence" value="ECO:0007669"/>
    <property type="project" value="InterPro"/>
</dbReference>
<evidence type="ECO:0000256" key="1">
    <source>
        <dbReference type="ARBA" id="ARBA00004123"/>
    </source>
</evidence>
<evidence type="ECO:0000313" key="10">
    <source>
        <dbReference type="Proteomes" id="UP000178912"/>
    </source>
</evidence>
<dbReference type="SUPFAM" id="SSF46689">
    <property type="entry name" value="Homeodomain-like"/>
    <property type="match status" value="1"/>
</dbReference>
<feature type="compositionally biased region" description="Pro residues" evidence="7">
    <location>
        <begin position="1"/>
        <end position="10"/>
    </location>
</feature>
<evidence type="ECO:0000256" key="2">
    <source>
        <dbReference type="ARBA" id="ARBA00023125"/>
    </source>
</evidence>
<reference evidence="10" key="1">
    <citation type="submission" date="2016-03" db="EMBL/GenBank/DDBJ databases">
        <authorList>
            <person name="Guldener U."/>
        </authorList>
    </citation>
    <scope>NUCLEOTIDE SEQUENCE [LARGE SCALE GENOMIC DNA]</scope>
    <source>
        <strain evidence="10">04CH-RAC-A.6.1</strain>
    </source>
</reference>
<keyword evidence="2 5" id="KW-0238">DNA-binding</keyword>
<dbReference type="Proteomes" id="UP000178912">
    <property type="component" value="Unassembled WGS sequence"/>
</dbReference>
<dbReference type="PANTHER" id="PTHR24323">
    <property type="entry name" value="CEH-10 HOMEODOMAIN-CONTAINING HOMOLOG"/>
    <property type="match status" value="1"/>
</dbReference>
<evidence type="ECO:0000259" key="8">
    <source>
        <dbReference type="PROSITE" id="PS50071"/>
    </source>
</evidence>
<dbReference type="InterPro" id="IPR017970">
    <property type="entry name" value="Homeobox_CS"/>
</dbReference>
<keyword evidence="3 5" id="KW-0371">Homeobox</keyword>
<evidence type="ECO:0000256" key="7">
    <source>
        <dbReference type="SAM" id="MobiDB-lite"/>
    </source>
</evidence>
<feature type="domain" description="Homeobox" evidence="8">
    <location>
        <begin position="58"/>
        <end position="118"/>
    </location>
</feature>
<comment type="subcellular location">
    <subcellularLocation>
        <location evidence="1 5 6">Nucleus</location>
    </subcellularLocation>
</comment>
<keyword evidence="10" id="KW-1185">Reference proteome</keyword>
<dbReference type="PROSITE" id="PS50071">
    <property type="entry name" value="HOMEOBOX_2"/>
    <property type="match status" value="1"/>
</dbReference>
<evidence type="ECO:0000256" key="6">
    <source>
        <dbReference type="RuleBase" id="RU000682"/>
    </source>
</evidence>
<feature type="compositionally biased region" description="Low complexity" evidence="7">
    <location>
        <begin position="322"/>
        <end position="336"/>
    </location>
</feature>
<gene>
    <name evidence="9" type="ORF">RAG0_07109</name>
</gene>
<dbReference type="InterPro" id="IPR051775">
    <property type="entry name" value="Homeobox_domain"/>
</dbReference>
<name>A0A1E1KN77_9HELO</name>
<dbReference type="EMBL" id="FJUX01000036">
    <property type="protein sequence ID" value="CZS98334.1"/>
    <property type="molecule type" value="Genomic_DNA"/>
</dbReference>
<feature type="compositionally biased region" description="Basic and acidic residues" evidence="7">
    <location>
        <begin position="47"/>
        <end position="61"/>
    </location>
</feature>
<dbReference type="AlphaFoldDB" id="A0A1E1KN77"/>
<dbReference type="InterPro" id="IPR001356">
    <property type="entry name" value="HD"/>
</dbReference>
<protein>
    <submittedName>
        <fullName evidence="9">Related to LIM homeobox protein</fullName>
    </submittedName>
</protein>
<feature type="region of interest" description="Disordered" evidence="7">
    <location>
        <begin position="352"/>
        <end position="377"/>
    </location>
</feature>
<dbReference type="Gene3D" id="1.10.10.60">
    <property type="entry name" value="Homeodomain-like"/>
    <property type="match status" value="1"/>
</dbReference>
<feature type="compositionally biased region" description="Basic and acidic residues" evidence="7">
    <location>
        <begin position="532"/>
        <end position="547"/>
    </location>
</feature>
<dbReference type="Pfam" id="PF00046">
    <property type="entry name" value="Homeodomain"/>
    <property type="match status" value="1"/>
</dbReference>
<evidence type="ECO:0000256" key="3">
    <source>
        <dbReference type="ARBA" id="ARBA00023155"/>
    </source>
</evidence>
<dbReference type="GO" id="GO:0000976">
    <property type="term" value="F:transcription cis-regulatory region binding"/>
    <property type="evidence" value="ECO:0007669"/>
    <property type="project" value="TreeGrafter"/>
</dbReference>
<sequence length="591" mass="64738">MSDATLPPPRRLSSAAPPRIERSQSDSTSGEGEFETCLEQSAGYTVKGERLEESEGRSDNKQKRKRTSPADQAILEAEYKQNPKPNKAARADIVEKVFLNEKEVQIWFQNRRQINRRKSRPLLPHEIAAFGLGGMATLSSDPASMGGYSSSPSMEDMEANSQAEVIAIQHESDRTQAEVPEMLQSMPGQIPVEAEKKTEVEIEPFVEETVSTLPPPLLRRDSSAISLPESSSMPRPDTAIKSFSSTSGYLSNRWNPYNSSFSSPSSSHAPAFTTPVIFKAPQPNSCPERIDETVSSVSSNVRLSMSLDGKAELISTTPSPPRRFSARPTSSSSSMLPHRRMGLQRSQSAITFGPRPTMAHSGSSLMPRLPTGRSRDARTWETCCDGEVRDELTKLAENESHGSAVAAISLIRSSSKTALKVNSNKRNAPALKHDPVKQGKKQKLGRAMSSLARLQNTSKPSSKESQDPSGYTKDGLLRSPSGDSDKENWLPREGGGNPRRRPLPAGRSNTQPQTRAILSENNNITSHADFGGNRDRKRKPEVEHAIFEDSENSAEAGEEVEKFMRGEVSPSKKGDLDCIQGLLSLSQGNWR</sequence>
<evidence type="ECO:0000256" key="4">
    <source>
        <dbReference type="ARBA" id="ARBA00023242"/>
    </source>
</evidence>
<dbReference type="PANTHER" id="PTHR24323:SF7">
    <property type="entry name" value="HOMEOBOX DOMAIN-CONTAINING PROTEIN"/>
    <property type="match status" value="1"/>
</dbReference>
<feature type="compositionally biased region" description="Polar residues" evidence="7">
    <location>
        <begin position="508"/>
        <end position="526"/>
    </location>
</feature>
<feature type="compositionally biased region" description="Acidic residues" evidence="7">
    <location>
        <begin position="548"/>
        <end position="558"/>
    </location>
</feature>
<organism evidence="9 10">
    <name type="scientific">Rhynchosporium agropyri</name>
    <dbReference type="NCBI Taxonomy" id="914238"/>
    <lineage>
        <taxon>Eukaryota</taxon>
        <taxon>Fungi</taxon>
        <taxon>Dikarya</taxon>
        <taxon>Ascomycota</taxon>
        <taxon>Pezizomycotina</taxon>
        <taxon>Leotiomycetes</taxon>
        <taxon>Helotiales</taxon>
        <taxon>Ploettnerulaceae</taxon>
        <taxon>Rhynchosporium</taxon>
    </lineage>
</organism>
<keyword evidence="4 5" id="KW-0539">Nucleus</keyword>
<accession>A0A1E1KN77</accession>
<dbReference type="GO" id="GO:0005634">
    <property type="term" value="C:nucleus"/>
    <property type="evidence" value="ECO:0007669"/>
    <property type="project" value="UniProtKB-SubCell"/>
</dbReference>
<feature type="compositionally biased region" description="Basic and acidic residues" evidence="7">
    <location>
        <begin position="559"/>
        <end position="575"/>
    </location>
</feature>
<proteinExistence type="predicted"/>
<dbReference type="PROSITE" id="PS00027">
    <property type="entry name" value="HOMEOBOX_1"/>
    <property type="match status" value="1"/>
</dbReference>
<evidence type="ECO:0000313" key="9">
    <source>
        <dbReference type="EMBL" id="CZS98334.1"/>
    </source>
</evidence>